<keyword evidence="8 10" id="KW-0687">Ribonucleoprotein</keyword>
<evidence type="ECO:0000256" key="5">
    <source>
        <dbReference type="ARBA" id="ARBA00022884"/>
    </source>
</evidence>
<dbReference type="Gene3D" id="1.20.120.140">
    <property type="entry name" value="Signal recognition particle SRP54, nucleotide-binding domain"/>
    <property type="match status" value="1"/>
</dbReference>
<evidence type="ECO:0000313" key="13">
    <source>
        <dbReference type="EMBL" id="MFC6034698.1"/>
    </source>
</evidence>
<keyword evidence="7 10" id="KW-0733">Signal recognition particle</keyword>
<name>A0ABW1KW68_9PROT</name>
<dbReference type="Gene3D" id="3.40.50.300">
    <property type="entry name" value="P-loop containing nucleotide triphosphate hydrolases"/>
    <property type="match status" value="1"/>
</dbReference>
<evidence type="ECO:0000256" key="4">
    <source>
        <dbReference type="ARBA" id="ARBA00022801"/>
    </source>
</evidence>
<keyword evidence="3 10" id="KW-0547">Nucleotide-binding</keyword>
<dbReference type="SUPFAM" id="SSF52540">
    <property type="entry name" value="P-loop containing nucleoside triphosphate hydrolases"/>
    <property type="match status" value="1"/>
</dbReference>
<keyword evidence="4 10" id="KW-0378">Hydrolase</keyword>
<dbReference type="InterPro" id="IPR004125">
    <property type="entry name" value="Signal_recog_particle_SRP54_M"/>
</dbReference>
<dbReference type="InterPro" id="IPR036891">
    <property type="entry name" value="Signal_recog_part_SRP54_M_sf"/>
</dbReference>
<comment type="caution">
    <text evidence="13">The sequence shown here is derived from an EMBL/GenBank/DDBJ whole genome shotgun (WGS) entry which is preliminary data.</text>
</comment>
<dbReference type="PANTHER" id="PTHR11564:SF5">
    <property type="entry name" value="SIGNAL RECOGNITION PARTICLE SUBUNIT SRP54"/>
    <property type="match status" value="1"/>
</dbReference>
<dbReference type="InterPro" id="IPR000897">
    <property type="entry name" value="SRP54_GTPase_dom"/>
</dbReference>
<evidence type="ECO:0000256" key="10">
    <source>
        <dbReference type="HAMAP-Rule" id="MF_00306"/>
    </source>
</evidence>
<evidence type="ECO:0000256" key="8">
    <source>
        <dbReference type="ARBA" id="ARBA00023274"/>
    </source>
</evidence>
<comment type="subcellular location">
    <subcellularLocation>
        <location evidence="1">Cell inner membrane</location>
        <topology evidence="1">Peripheral membrane protein</topology>
        <orientation evidence="1">Cytoplasmic side</orientation>
    </subcellularLocation>
    <subcellularLocation>
        <location evidence="10">Cytoplasm</location>
    </subcellularLocation>
    <text evidence="10">The SRP-RNC complex is targeted to the cytoplasmic membrane.</text>
</comment>
<evidence type="ECO:0000256" key="1">
    <source>
        <dbReference type="ARBA" id="ARBA00004515"/>
    </source>
</evidence>
<protein>
    <recommendedName>
        <fullName evidence="10">Signal recognition particle protein</fullName>
        <ecNumber evidence="10">3.6.5.4</ecNumber>
    </recommendedName>
    <alternativeName>
        <fullName evidence="10">Fifty-four homolog</fullName>
    </alternativeName>
</protein>
<feature type="region of interest" description="Disordered" evidence="11">
    <location>
        <begin position="467"/>
        <end position="486"/>
    </location>
</feature>
<dbReference type="InterPro" id="IPR004780">
    <property type="entry name" value="SRP"/>
</dbReference>
<organism evidence="13 14">
    <name type="scientific">Hyphococcus aureus</name>
    <dbReference type="NCBI Taxonomy" id="2666033"/>
    <lineage>
        <taxon>Bacteria</taxon>
        <taxon>Pseudomonadati</taxon>
        <taxon>Pseudomonadota</taxon>
        <taxon>Alphaproteobacteria</taxon>
        <taxon>Parvularculales</taxon>
        <taxon>Parvularculaceae</taxon>
        <taxon>Hyphococcus</taxon>
    </lineage>
</organism>
<sequence>MFDSLSDRLGAIFEGLRGKGALEEKDVNEALREVRVALLEADVALPVAKDFIAKVKERAVGAEVLRSVTPGQQVVKIVHDALVDMLGGEEAESGLSFATTPPAVIMMVGLQGSGKTTSTAKIALRLQKREKKKVLMASLDTRRPAAQEQLAILGEQADVKTLPIIAGQSPRDIANRAIEAGKLGGYDVVMLDTAGRLSIDEQLMTEIADIHLATKPIETLLVVDALTGQDAVTTAEKFKERVSVTGVVMTRIDGDARGGAALSMRAVTGAPIKFVGVGEKLDALEGFEPKRMAGRILGMGDIVSLVEKASEEMDAAQAEKAAKRMAKGEFDMNDLADQFKQMRKMGGMGAILGMLPGMGKMKKMVDQAGGLDDKEVIHQEAIISSMTKAERKKPALMNAKRKKRVAAGSGTSVQEVNKLLKAHRQMADMMKKMGKGGMKGLAAQMAGMGGGGGLGGMLGGGGGPDAAALLEQAKGGKSGNAPSADDLDFDAIEKALSGKGAMPPGVGGLPGKKK</sequence>
<evidence type="ECO:0000256" key="9">
    <source>
        <dbReference type="ARBA" id="ARBA00048027"/>
    </source>
</evidence>
<comment type="domain">
    <text evidence="10">Composed of three domains: the N-terminal N domain, which is responsible for interactions with the ribosome, the central G domain, which binds GTP, and the C-terminal M domain, which binds the RNA and the signal sequence of the RNC.</text>
</comment>
<dbReference type="SUPFAM" id="SSF47446">
    <property type="entry name" value="Signal peptide-binding domain"/>
    <property type="match status" value="1"/>
</dbReference>
<feature type="domain" description="SRP54-type proteins GTP-binding" evidence="12">
    <location>
        <begin position="271"/>
        <end position="284"/>
    </location>
</feature>
<proteinExistence type="inferred from homology"/>
<dbReference type="Pfam" id="PF02881">
    <property type="entry name" value="SRP54_N"/>
    <property type="match status" value="1"/>
</dbReference>
<keyword evidence="14" id="KW-1185">Reference proteome</keyword>
<keyword evidence="5 10" id="KW-0694">RNA-binding</keyword>
<comment type="function">
    <text evidence="10">Involved in targeting and insertion of nascent membrane proteins into the cytoplasmic membrane. Binds to the hydrophobic signal sequence of the ribosome-nascent chain (RNC) as it emerges from the ribosomes. The SRP-RNC complex is then targeted to the cytoplasmic membrane where it interacts with the SRP receptor FtsY. Interaction with FtsY leads to the transfer of the RNC complex to the Sec translocase for insertion into the membrane, the hydrolysis of GTP by both Ffh and FtsY, and the dissociation of the SRP-FtsY complex into the individual components.</text>
</comment>
<evidence type="ECO:0000256" key="11">
    <source>
        <dbReference type="SAM" id="MobiDB-lite"/>
    </source>
</evidence>
<comment type="catalytic activity">
    <reaction evidence="9 10">
        <text>GTP + H2O = GDP + phosphate + H(+)</text>
        <dbReference type="Rhea" id="RHEA:19669"/>
        <dbReference type="ChEBI" id="CHEBI:15377"/>
        <dbReference type="ChEBI" id="CHEBI:15378"/>
        <dbReference type="ChEBI" id="CHEBI:37565"/>
        <dbReference type="ChEBI" id="CHEBI:43474"/>
        <dbReference type="ChEBI" id="CHEBI:58189"/>
        <dbReference type="EC" id="3.6.5.4"/>
    </reaction>
</comment>
<dbReference type="InterPro" id="IPR027417">
    <property type="entry name" value="P-loop_NTPase"/>
</dbReference>
<comment type="subunit">
    <text evidence="10">Part of the signal recognition particle protein translocation system, which is composed of SRP and FtsY. SRP is a ribonucleoprotein composed of Ffh and a 4.5S RNA molecule.</text>
</comment>
<dbReference type="NCBIfam" id="TIGR00959">
    <property type="entry name" value="ffh"/>
    <property type="match status" value="1"/>
</dbReference>
<dbReference type="InterPro" id="IPR042101">
    <property type="entry name" value="SRP54_N_sf"/>
</dbReference>
<feature type="binding site" evidence="10">
    <location>
        <begin position="192"/>
        <end position="196"/>
    </location>
    <ligand>
        <name>GTP</name>
        <dbReference type="ChEBI" id="CHEBI:37565"/>
    </ligand>
</feature>
<dbReference type="Pfam" id="PF00448">
    <property type="entry name" value="SRP54"/>
    <property type="match status" value="1"/>
</dbReference>
<evidence type="ECO:0000256" key="3">
    <source>
        <dbReference type="ARBA" id="ARBA00022741"/>
    </source>
</evidence>
<dbReference type="SMART" id="SM00382">
    <property type="entry name" value="AAA"/>
    <property type="match status" value="1"/>
</dbReference>
<dbReference type="InterPro" id="IPR022941">
    <property type="entry name" value="SRP54"/>
</dbReference>
<evidence type="ECO:0000256" key="7">
    <source>
        <dbReference type="ARBA" id="ARBA00023135"/>
    </source>
</evidence>
<dbReference type="InterPro" id="IPR013822">
    <property type="entry name" value="Signal_recog_particl_SRP54_hlx"/>
</dbReference>
<dbReference type="HAMAP" id="MF_00306">
    <property type="entry name" value="SRP54"/>
    <property type="match status" value="1"/>
</dbReference>
<dbReference type="EMBL" id="JBHPON010000001">
    <property type="protein sequence ID" value="MFC6034698.1"/>
    <property type="molecule type" value="Genomic_DNA"/>
</dbReference>
<dbReference type="Gene3D" id="1.10.260.30">
    <property type="entry name" value="Signal recognition particle, SRP54 subunit, M-domain"/>
    <property type="match status" value="1"/>
</dbReference>
<evidence type="ECO:0000256" key="2">
    <source>
        <dbReference type="ARBA" id="ARBA00005450"/>
    </source>
</evidence>
<comment type="similarity">
    <text evidence="2 10">Belongs to the GTP-binding SRP family. SRP54 subfamily.</text>
</comment>
<dbReference type="InterPro" id="IPR003593">
    <property type="entry name" value="AAA+_ATPase"/>
</dbReference>
<accession>A0ABW1KW68</accession>
<feature type="binding site" evidence="10">
    <location>
        <begin position="250"/>
        <end position="253"/>
    </location>
    <ligand>
        <name>GTP</name>
        <dbReference type="ChEBI" id="CHEBI:37565"/>
    </ligand>
</feature>
<evidence type="ECO:0000259" key="12">
    <source>
        <dbReference type="PROSITE" id="PS00300"/>
    </source>
</evidence>
<dbReference type="PROSITE" id="PS00300">
    <property type="entry name" value="SRP54"/>
    <property type="match status" value="1"/>
</dbReference>
<dbReference type="CDD" id="cd18539">
    <property type="entry name" value="SRP_G"/>
    <property type="match status" value="1"/>
</dbReference>
<keyword evidence="10" id="KW-0963">Cytoplasm</keyword>
<dbReference type="SMART" id="SM00962">
    <property type="entry name" value="SRP54"/>
    <property type="match status" value="1"/>
</dbReference>
<dbReference type="PANTHER" id="PTHR11564">
    <property type="entry name" value="SIGNAL RECOGNITION PARTICLE 54K PROTEIN SRP54"/>
    <property type="match status" value="1"/>
</dbReference>
<dbReference type="Pfam" id="PF02978">
    <property type="entry name" value="SRP_SPB"/>
    <property type="match status" value="1"/>
</dbReference>
<feature type="binding site" evidence="10">
    <location>
        <begin position="109"/>
        <end position="116"/>
    </location>
    <ligand>
        <name>GTP</name>
        <dbReference type="ChEBI" id="CHEBI:37565"/>
    </ligand>
</feature>
<gene>
    <name evidence="10 13" type="primary">ffh</name>
    <name evidence="13" type="ORF">ACFMB1_04035</name>
</gene>
<reference evidence="13 14" key="1">
    <citation type="submission" date="2024-09" db="EMBL/GenBank/DDBJ databases">
        <authorList>
            <person name="Zhang Z.-H."/>
        </authorList>
    </citation>
    <scope>NUCLEOTIDE SEQUENCE [LARGE SCALE GENOMIC DNA]</scope>
    <source>
        <strain evidence="13 14">HHTR114</strain>
    </source>
</reference>
<evidence type="ECO:0000256" key="6">
    <source>
        <dbReference type="ARBA" id="ARBA00023134"/>
    </source>
</evidence>
<keyword evidence="6 10" id="KW-0342">GTP-binding</keyword>
<evidence type="ECO:0000313" key="14">
    <source>
        <dbReference type="Proteomes" id="UP001596116"/>
    </source>
</evidence>
<dbReference type="SMART" id="SM00963">
    <property type="entry name" value="SRP54_N"/>
    <property type="match status" value="1"/>
</dbReference>
<dbReference type="EC" id="3.6.5.4" evidence="10"/>
<dbReference type="RefSeq" id="WP_379879961.1">
    <property type="nucleotide sequence ID" value="NZ_JBHPON010000001.1"/>
</dbReference>
<dbReference type="Proteomes" id="UP001596116">
    <property type="component" value="Unassembled WGS sequence"/>
</dbReference>